<gene>
    <name evidence="2" type="ORF">B7C51_23765</name>
</gene>
<keyword evidence="1" id="KW-0472">Membrane</keyword>
<dbReference type="RefSeq" id="WP_083041421.1">
    <property type="nucleotide sequence ID" value="NZ_CP020557.1"/>
</dbReference>
<keyword evidence="1" id="KW-1133">Transmembrane helix</keyword>
<sequence>MKKFLILLKRDFLLGLEENKGKLLVIFILMIIMIKVNSSSLSPSNIGDIMLGLLEGYGKTKDEVFHIPASWICFHLSAVYIISHYTADDLHDHGPYILTRTNNKSTWWLSKSVWIVMNVTLYYLLFVMIVLVWGFVTQTLSYSWSENSLQRLPQSVTDASLAIVLMKTIIISFFFTLMCCLLQQTLNILIKPIYGFIIVAALVAISSFIDQIGSPGNYGMIARTELFRNEGGTLLSQCFMVNGTIAAVSFIAGLVFILKKDVLSAQD</sequence>
<dbReference type="AlphaFoldDB" id="A0A1V0UYC5"/>
<feature type="transmembrane region" description="Helical" evidence="1">
    <location>
        <begin position="193"/>
        <end position="214"/>
    </location>
</feature>
<keyword evidence="1" id="KW-0812">Transmembrane</keyword>
<evidence type="ECO:0000313" key="3">
    <source>
        <dbReference type="Proteomes" id="UP000192727"/>
    </source>
</evidence>
<proteinExistence type="predicted"/>
<accession>A0A1V0UYC5</accession>
<dbReference type="EMBL" id="CP020557">
    <property type="protein sequence ID" value="ARF70214.1"/>
    <property type="molecule type" value="Genomic_DNA"/>
</dbReference>
<evidence type="ECO:0000256" key="1">
    <source>
        <dbReference type="SAM" id="Phobius"/>
    </source>
</evidence>
<protein>
    <recommendedName>
        <fullName evidence="4">ABC-2 family transporter protein</fullName>
    </recommendedName>
</protein>
<evidence type="ECO:0000313" key="2">
    <source>
        <dbReference type="EMBL" id="ARF70214.1"/>
    </source>
</evidence>
<reference evidence="2 3" key="1">
    <citation type="submission" date="2017-03" db="EMBL/GenBank/DDBJ databases">
        <title>Paenibacillus larvae genome sequencing.</title>
        <authorList>
            <person name="Dingman D.W."/>
        </authorList>
    </citation>
    <scope>NUCLEOTIDE SEQUENCE [LARGE SCALE GENOMIC DNA]</scope>
    <source>
        <strain evidence="2 3">SAG 10367</strain>
    </source>
</reference>
<feature type="transmembrane region" description="Helical" evidence="1">
    <location>
        <begin position="156"/>
        <end position="181"/>
    </location>
</feature>
<dbReference type="Proteomes" id="UP000192727">
    <property type="component" value="Chromosome"/>
</dbReference>
<feature type="transmembrane region" description="Helical" evidence="1">
    <location>
        <begin position="234"/>
        <end position="258"/>
    </location>
</feature>
<name>A0A1V0UYC5_9BACL</name>
<organism evidence="2 3">
    <name type="scientific">Paenibacillus larvae subsp. pulvifaciens</name>
    <dbReference type="NCBI Taxonomy" id="1477"/>
    <lineage>
        <taxon>Bacteria</taxon>
        <taxon>Bacillati</taxon>
        <taxon>Bacillota</taxon>
        <taxon>Bacilli</taxon>
        <taxon>Bacillales</taxon>
        <taxon>Paenibacillaceae</taxon>
        <taxon>Paenibacillus</taxon>
    </lineage>
</organism>
<feature type="transmembrane region" description="Helical" evidence="1">
    <location>
        <begin position="113"/>
        <end position="136"/>
    </location>
</feature>
<evidence type="ECO:0008006" key="4">
    <source>
        <dbReference type="Google" id="ProtNLM"/>
    </source>
</evidence>